<evidence type="ECO:0000256" key="3">
    <source>
        <dbReference type="ARBA" id="ARBA00023048"/>
    </source>
</evidence>
<dbReference type="SUPFAM" id="SSF69369">
    <property type="entry name" value="Cloacin translocation domain"/>
    <property type="match status" value="1"/>
</dbReference>
<feature type="domain" description="Pyosin/cloacin translocation" evidence="6">
    <location>
        <begin position="184"/>
        <end position="314"/>
    </location>
</feature>
<accession>A0A423HCD3</accession>
<dbReference type="Gene3D" id="3.10.380.10">
    <property type="entry name" value="Colicin E3-like ribonuclease domain"/>
    <property type="match status" value="1"/>
</dbReference>
<evidence type="ECO:0000256" key="1">
    <source>
        <dbReference type="ARBA" id="ARBA00022529"/>
    </source>
</evidence>
<dbReference type="GO" id="GO:0042742">
    <property type="term" value="P:defense response to bacterium"/>
    <property type="evidence" value="ECO:0007669"/>
    <property type="project" value="UniProtKB-KW"/>
</dbReference>
<dbReference type="InterPro" id="IPR016128">
    <property type="entry name" value="Pyosin/cloacin_T_dom"/>
</dbReference>
<dbReference type="GO" id="GO:0031640">
    <property type="term" value="P:killing of cells of another organism"/>
    <property type="evidence" value="ECO:0007669"/>
    <property type="project" value="UniProtKB-KW"/>
</dbReference>
<protein>
    <submittedName>
        <fullName evidence="8">Toxin</fullName>
    </submittedName>
</protein>
<sequence>MSRSKDTPQVWQHYDTDGGGYRRLRDMTASELAEREARQKAYEAMLARQDVFEKSREVEFQKKRQSIAGCVFAKSCKLPDSIIDYVSPSGFVPTDSVNEYGEFTLLGGRQADDSGCLPLKKISGVLPAGIGSLALGGIAIAPAAASVASTSAGVVTAGVAAGALVGLVALLAPSSLGDGALYTDDQLRSLKQARTRVRLRIEEQVDGTLKGYGYNTQSRRDWEMIPVVTFEVRGSQQVADFGGGVELIWTPAVNPADTLGIPALEAAPQAPQVWIFPPTEAADRIIVSPVYPPEYQDFILVFPADSGVRPLYVVLSVSDHKYHPTPKGVLPAFPDLVRGRSKTSVQGGGGLRPRWTDRAGNIYEWDRQHGALEKYNKRGKHLGEFDHITGEQTKSADKTREIEP</sequence>
<dbReference type="InterPro" id="IPR009105">
    <property type="entry name" value="Colicin_E3_ribonuclease"/>
</dbReference>
<evidence type="ECO:0000256" key="4">
    <source>
        <dbReference type="SAM" id="MobiDB-lite"/>
    </source>
</evidence>
<dbReference type="GO" id="GO:0003723">
    <property type="term" value="F:RNA binding"/>
    <property type="evidence" value="ECO:0007669"/>
    <property type="project" value="InterPro"/>
</dbReference>
<dbReference type="InterPro" id="IPR036725">
    <property type="entry name" value="ColE3_ribonuclease_sf"/>
</dbReference>
<evidence type="ECO:0000259" key="6">
    <source>
        <dbReference type="Pfam" id="PF06958"/>
    </source>
</evidence>
<reference evidence="8 9" key="1">
    <citation type="submission" date="2016-10" db="EMBL/GenBank/DDBJ databases">
        <title>Comparative genome analysis of multiple Pseudomonas spp. focuses on biocontrol and plant growth promoting traits.</title>
        <authorList>
            <person name="Tao X.-Y."/>
            <person name="Taylor C.G."/>
        </authorList>
    </citation>
    <scope>NUCLEOTIDE SEQUENCE [LARGE SCALE GENOMIC DNA]</scope>
    <source>
        <strain evidence="8 9">48H11</strain>
    </source>
</reference>
<proteinExistence type="predicted"/>
<dbReference type="RefSeq" id="WP_123424067.1">
    <property type="nucleotide sequence ID" value="NZ_MOBJ01000003.1"/>
</dbReference>
<dbReference type="GO" id="GO:0016788">
    <property type="term" value="F:hydrolase activity, acting on ester bonds"/>
    <property type="evidence" value="ECO:0007669"/>
    <property type="project" value="InterPro"/>
</dbReference>
<keyword evidence="5" id="KW-0812">Transmembrane</keyword>
<dbReference type="EMBL" id="MOBJ01000003">
    <property type="protein sequence ID" value="RON10898.1"/>
    <property type="molecule type" value="Genomic_DNA"/>
</dbReference>
<feature type="transmembrane region" description="Helical" evidence="5">
    <location>
        <begin position="151"/>
        <end position="172"/>
    </location>
</feature>
<keyword evidence="2" id="KW-0044">Antibiotic</keyword>
<dbReference type="GO" id="GO:0043022">
    <property type="term" value="F:ribosome binding"/>
    <property type="evidence" value="ECO:0007669"/>
    <property type="project" value="InterPro"/>
</dbReference>
<dbReference type="Pfam" id="PF06958">
    <property type="entry name" value="Pyocin_S"/>
    <property type="match status" value="1"/>
</dbReference>
<dbReference type="AlphaFoldDB" id="A0A423HCD3"/>
<feature type="transmembrane region" description="Helical" evidence="5">
    <location>
        <begin position="125"/>
        <end position="145"/>
    </location>
</feature>
<dbReference type="SUPFAM" id="SSF63840">
    <property type="entry name" value="Ribonuclease domain of colicin E3"/>
    <property type="match status" value="1"/>
</dbReference>
<feature type="domain" description="Colicin E3-like ribonuclease" evidence="7">
    <location>
        <begin position="323"/>
        <end position="403"/>
    </location>
</feature>
<evidence type="ECO:0000256" key="5">
    <source>
        <dbReference type="SAM" id="Phobius"/>
    </source>
</evidence>
<evidence type="ECO:0000259" key="7">
    <source>
        <dbReference type="Pfam" id="PF09000"/>
    </source>
</evidence>
<keyword evidence="1" id="KW-0929">Antimicrobial</keyword>
<feature type="region of interest" description="Disordered" evidence="4">
    <location>
        <begin position="384"/>
        <end position="404"/>
    </location>
</feature>
<keyword evidence="5" id="KW-0472">Membrane</keyword>
<evidence type="ECO:0000313" key="8">
    <source>
        <dbReference type="EMBL" id="RON10898.1"/>
    </source>
</evidence>
<dbReference type="Pfam" id="PF09000">
    <property type="entry name" value="Cytotoxic"/>
    <property type="match status" value="1"/>
</dbReference>
<dbReference type="InterPro" id="IPR036302">
    <property type="entry name" value="Pyosin/cloacin_T_dom_sf"/>
</dbReference>
<keyword evidence="5" id="KW-1133">Transmembrane helix</keyword>
<evidence type="ECO:0000313" key="9">
    <source>
        <dbReference type="Proteomes" id="UP000286071"/>
    </source>
</evidence>
<dbReference type="Proteomes" id="UP000286071">
    <property type="component" value="Unassembled WGS sequence"/>
</dbReference>
<name>A0A423HCD3_9PSED</name>
<dbReference type="OrthoDB" id="2067488at2"/>
<comment type="caution">
    <text evidence="8">The sequence shown here is derived from an EMBL/GenBank/DDBJ whole genome shotgun (WGS) entry which is preliminary data.</text>
</comment>
<organism evidence="8 9">
    <name type="scientific">Pseudomonas brassicacearum</name>
    <dbReference type="NCBI Taxonomy" id="930166"/>
    <lineage>
        <taxon>Bacteria</taxon>
        <taxon>Pseudomonadati</taxon>
        <taxon>Pseudomonadota</taxon>
        <taxon>Gammaproteobacteria</taxon>
        <taxon>Pseudomonadales</taxon>
        <taxon>Pseudomonadaceae</taxon>
        <taxon>Pseudomonas</taxon>
    </lineage>
</organism>
<keyword evidence="3" id="KW-0078">Bacteriocin</keyword>
<evidence type="ECO:0000256" key="2">
    <source>
        <dbReference type="ARBA" id="ARBA00023022"/>
    </source>
</evidence>
<gene>
    <name evidence="8" type="ORF">BK659_05145</name>
</gene>